<dbReference type="Pfam" id="PF00990">
    <property type="entry name" value="GGDEF"/>
    <property type="match status" value="1"/>
</dbReference>
<evidence type="ECO:0000259" key="5">
    <source>
        <dbReference type="PROSITE" id="PS50113"/>
    </source>
</evidence>
<dbReference type="InterPro" id="IPR035965">
    <property type="entry name" value="PAS-like_dom_sf"/>
</dbReference>
<dbReference type="Gene3D" id="3.30.70.270">
    <property type="match status" value="1"/>
</dbReference>
<dbReference type="Proteomes" id="UP000061457">
    <property type="component" value="Chromosome I"/>
</dbReference>
<dbReference type="PROSITE" id="PS50887">
    <property type="entry name" value="GGDEF"/>
    <property type="match status" value="1"/>
</dbReference>
<keyword evidence="2" id="KW-1133">Transmembrane helix</keyword>
<dbReference type="InterPro" id="IPR029787">
    <property type="entry name" value="Nucleotide_cyclase"/>
</dbReference>
<dbReference type="SUPFAM" id="SSF55785">
    <property type="entry name" value="PYP-like sensor domain (PAS domain)"/>
    <property type="match status" value="2"/>
</dbReference>
<protein>
    <submittedName>
        <fullName evidence="8">PAS domain S-box/PAS domain S-box/diguanylate cyclase (GGDEF) domain protein</fullName>
    </submittedName>
</protein>
<dbReference type="GO" id="GO:0003824">
    <property type="term" value="F:catalytic activity"/>
    <property type="evidence" value="ECO:0007669"/>
    <property type="project" value="UniProtKB-ARBA"/>
</dbReference>
<keyword evidence="3" id="KW-0732">Signal</keyword>
<dbReference type="CDD" id="cd00130">
    <property type="entry name" value="PAS"/>
    <property type="match status" value="2"/>
</dbReference>
<dbReference type="PANTHER" id="PTHR44757">
    <property type="entry name" value="DIGUANYLATE CYCLASE DGCP"/>
    <property type="match status" value="1"/>
</dbReference>
<dbReference type="FunFam" id="3.30.70.270:FF:000001">
    <property type="entry name" value="Diguanylate cyclase domain protein"/>
    <property type="match status" value="1"/>
</dbReference>
<dbReference type="InterPro" id="IPR000160">
    <property type="entry name" value="GGDEF_dom"/>
</dbReference>
<dbReference type="InterPro" id="IPR035919">
    <property type="entry name" value="EAL_sf"/>
</dbReference>
<organism evidence="8 9">
    <name type="scientific">Pseudoalteromonas phenolica</name>
    <dbReference type="NCBI Taxonomy" id="161398"/>
    <lineage>
        <taxon>Bacteria</taxon>
        <taxon>Pseudomonadati</taxon>
        <taxon>Pseudomonadota</taxon>
        <taxon>Gammaproteobacteria</taxon>
        <taxon>Alteromonadales</taxon>
        <taxon>Pseudoalteromonadaceae</taxon>
        <taxon>Pseudoalteromonas</taxon>
    </lineage>
</organism>
<evidence type="ECO:0000256" key="1">
    <source>
        <dbReference type="ARBA" id="ARBA00001946"/>
    </source>
</evidence>
<dbReference type="SUPFAM" id="SSF141868">
    <property type="entry name" value="EAL domain-like"/>
    <property type="match status" value="1"/>
</dbReference>
<dbReference type="SMART" id="SM00086">
    <property type="entry name" value="PAC"/>
    <property type="match status" value="2"/>
</dbReference>
<dbReference type="InterPro" id="IPR052155">
    <property type="entry name" value="Biofilm_reg_signaling"/>
</dbReference>
<gene>
    <name evidence="8" type="ORF">PP2015_69</name>
</gene>
<evidence type="ECO:0000313" key="9">
    <source>
        <dbReference type="Proteomes" id="UP000061457"/>
    </source>
</evidence>
<dbReference type="STRING" id="161398.PP2015_69"/>
<dbReference type="SMART" id="SM00267">
    <property type="entry name" value="GGDEF"/>
    <property type="match status" value="1"/>
</dbReference>
<proteinExistence type="predicted"/>
<sequence>MKRLKAILLCALLSLSQNVIADHLPEVVFDQHSAVMLVITPSTGAIVAANDAADKFYGYESGKLEEQFIQNINQLTPEQVAIERENAAAEGRNYFIFRHQLSNGEIRTVSVHSAPFTDEHGELQLLSVITDISAQRTLQESLWHYQGNLEQQVAIQTEAIHQASRMQLLLSFVVIVLLVGSLIVLGRFYFKLKNAKRKAEAQGARLSSIFDAIEGYLLFTSRAGTVLDANQQVFKDIENRQSIIGKALGEVFLSDVNWEAQPYGCSEHRLKVQDEWRFFTVDKQAVNNADKSLGDLYMLQDITAQLAIEREQRLASTVFATTSEGVLVSDKHNQIQMVNRAFTEITGFTQEQVIGQSPAILNSGHHGPAFFSQMYDTLSQRGHWEGEVWNRRKSGEVFPCWLQVSAVFDQQGEIEMHVALFNDITSRKHHEHMMWQQANFDTLTSLANRRNYREKFEQALKKAKKDKSRLAVCFIDLDRFKAVNDTLGHHIGDLMLIEAAKRLEECTRNSDTVARLGGDEFALLLPDVDSISKVEQIATQVLEKLHEPYELESHEVFASGSMGITFYPEDGDDTKVLLRNADNAMYKAKELGRNCFQFYTSAMHEHAKARSQLEGALHKALVNNEFHLTYQPILSRDDVRIGCEALLRWENKALGSVSPADFIPICEELGLIIAIGEWVMYQACSQAKAWQQQCDKPLFITVNVSSTQFKRQSVVELVKKVLEQTGLDARYLTIEITETVLVDNSESILLQLKALRAMGVELAIDDFGTGYSSLSYLKRFPLSKLKIDREFVRDLPDDQDDHEMVKAIISMASNLNLKVVAEGVETDEQLWLLNELGCDFTQGYLHSKPLQAAAFENFLRGYMK</sequence>
<accession>A0A0S2JXA4</accession>
<dbReference type="CDD" id="cd01948">
    <property type="entry name" value="EAL"/>
    <property type="match status" value="1"/>
</dbReference>
<evidence type="ECO:0000259" key="6">
    <source>
        <dbReference type="PROSITE" id="PS50883"/>
    </source>
</evidence>
<name>A0A0S2JXA4_9GAMM</name>
<dbReference type="InterPro" id="IPR001633">
    <property type="entry name" value="EAL_dom"/>
</dbReference>
<dbReference type="InterPro" id="IPR001610">
    <property type="entry name" value="PAC"/>
</dbReference>
<feature type="transmembrane region" description="Helical" evidence="2">
    <location>
        <begin position="168"/>
        <end position="190"/>
    </location>
</feature>
<dbReference type="Pfam" id="PF13426">
    <property type="entry name" value="PAS_9"/>
    <property type="match status" value="2"/>
</dbReference>
<dbReference type="AlphaFoldDB" id="A0A0S2JXA4"/>
<evidence type="ECO:0000256" key="3">
    <source>
        <dbReference type="SAM" id="SignalP"/>
    </source>
</evidence>
<evidence type="ECO:0000259" key="4">
    <source>
        <dbReference type="PROSITE" id="PS50112"/>
    </source>
</evidence>
<evidence type="ECO:0000313" key="8">
    <source>
        <dbReference type="EMBL" id="ALO40598.1"/>
    </source>
</evidence>
<feature type="domain" description="GGDEF" evidence="7">
    <location>
        <begin position="468"/>
        <end position="601"/>
    </location>
</feature>
<dbReference type="SMART" id="SM00091">
    <property type="entry name" value="PAS"/>
    <property type="match status" value="3"/>
</dbReference>
<dbReference type="RefSeq" id="WP_227009214.1">
    <property type="nucleotide sequence ID" value="NZ_CP013187.1"/>
</dbReference>
<keyword evidence="2" id="KW-0472">Membrane</keyword>
<dbReference type="KEGG" id="pphe:PP2015_69"/>
<dbReference type="SUPFAM" id="SSF55073">
    <property type="entry name" value="Nucleotide cyclase"/>
    <property type="match status" value="1"/>
</dbReference>
<dbReference type="Gene3D" id="3.20.20.450">
    <property type="entry name" value="EAL domain"/>
    <property type="match status" value="1"/>
</dbReference>
<keyword evidence="9" id="KW-1185">Reference proteome</keyword>
<feature type="domain" description="PAC" evidence="5">
    <location>
        <begin position="384"/>
        <end position="436"/>
    </location>
</feature>
<reference evidence="8 9" key="1">
    <citation type="submission" date="2015-11" db="EMBL/GenBank/DDBJ databases">
        <authorList>
            <person name="Zhang Y."/>
            <person name="Guo Z."/>
        </authorList>
    </citation>
    <scope>NUCLEOTIDE SEQUENCE [LARGE SCALE GENOMIC DNA]</scope>
    <source>
        <strain evidence="8 9">KCTC 12086</strain>
    </source>
</reference>
<dbReference type="EMBL" id="CP013187">
    <property type="protein sequence ID" value="ALO40598.1"/>
    <property type="molecule type" value="Genomic_DNA"/>
</dbReference>
<dbReference type="InterPro" id="IPR000700">
    <property type="entry name" value="PAS-assoc_C"/>
</dbReference>
<dbReference type="PROSITE" id="PS50113">
    <property type="entry name" value="PAC"/>
    <property type="match status" value="2"/>
</dbReference>
<comment type="cofactor">
    <cofactor evidence="1">
        <name>Mg(2+)</name>
        <dbReference type="ChEBI" id="CHEBI:18420"/>
    </cofactor>
</comment>
<dbReference type="Pfam" id="PF00563">
    <property type="entry name" value="EAL"/>
    <property type="match status" value="1"/>
</dbReference>
<feature type="chain" id="PRO_5006600752" evidence="3">
    <location>
        <begin position="22"/>
        <end position="864"/>
    </location>
</feature>
<dbReference type="CDD" id="cd01949">
    <property type="entry name" value="GGDEF"/>
    <property type="match status" value="1"/>
</dbReference>
<dbReference type="PATRIC" id="fig|161398.10.peg.70"/>
<feature type="domain" description="EAL" evidence="6">
    <location>
        <begin position="610"/>
        <end position="863"/>
    </location>
</feature>
<dbReference type="NCBIfam" id="TIGR00229">
    <property type="entry name" value="sensory_box"/>
    <property type="match status" value="2"/>
</dbReference>
<dbReference type="PANTHER" id="PTHR44757:SF2">
    <property type="entry name" value="BIOFILM ARCHITECTURE MAINTENANCE PROTEIN MBAA"/>
    <property type="match status" value="1"/>
</dbReference>
<evidence type="ECO:0000259" key="7">
    <source>
        <dbReference type="PROSITE" id="PS50887"/>
    </source>
</evidence>
<evidence type="ECO:0000256" key="2">
    <source>
        <dbReference type="SAM" id="Phobius"/>
    </source>
</evidence>
<feature type="signal peptide" evidence="3">
    <location>
        <begin position="1"/>
        <end position="21"/>
    </location>
</feature>
<dbReference type="InterPro" id="IPR043128">
    <property type="entry name" value="Rev_trsase/Diguanyl_cyclase"/>
</dbReference>
<keyword evidence="2" id="KW-0812">Transmembrane</keyword>
<dbReference type="PROSITE" id="PS50883">
    <property type="entry name" value="EAL"/>
    <property type="match status" value="1"/>
</dbReference>
<dbReference type="NCBIfam" id="TIGR00254">
    <property type="entry name" value="GGDEF"/>
    <property type="match status" value="1"/>
</dbReference>
<feature type="domain" description="PAS" evidence="4">
    <location>
        <begin position="310"/>
        <end position="357"/>
    </location>
</feature>
<dbReference type="InterPro" id="IPR000014">
    <property type="entry name" value="PAS"/>
</dbReference>
<dbReference type="SMART" id="SM00052">
    <property type="entry name" value="EAL"/>
    <property type="match status" value="1"/>
</dbReference>
<dbReference type="Gene3D" id="3.30.450.20">
    <property type="entry name" value="PAS domain"/>
    <property type="match status" value="2"/>
</dbReference>
<dbReference type="PROSITE" id="PS50112">
    <property type="entry name" value="PAS"/>
    <property type="match status" value="1"/>
</dbReference>
<feature type="domain" description="PAC" evidence="5">
    <location>
        <begin position="90"/>
        <end position="144"/>
    </location>
</feature>